<evidence type="ECO:0000313" key="2">
    <source>
        <dbReference type="EMBL" id="PLW41168.1"/>
    </source>
</evidence>
<organism evidence="3 5">
    <name type="scientific">Puccinia coronata f. sp. avenae</name>
    <dbReference type="NCBI Taxonomy" id="200324"/>
    <lineage>
        <taxon>Eukaryota</taxon>
        <taxon>Fungi</taxon>
        <taxon>Dikarya</taxon>
        <taxon>Basidiomycota</taxon>
        <taxon>Pucciniomycotina</taxon>
        <taxon>Pucciniomycetes</taxon>
        <taxon>Pucciniales</taxon>
        <taxon>Pucciniaceae</taxon>
        <taxon>Puccinia</taxon>
    </lineage>
</organism>
<dbReference type="AlphaFoldDB" id="A0A2N5VK41"/>
<sequence length="197" mass="21737">MSLPPLQDQSQDLARLLSSHPPAKPGLPWNYAAVDSLIHRRKHTSTALSNGQLLRFGGFGLPNSTKAPGQNQMALLTHSKLSHPIILSISRGPSIQTVQLPINPSTPSARLHHSSSLFFQDDQNSCVFFKLALAFRKDLGLKIWSDLPELVNLKLNGALVQRYLHQIAVWDEQHDTLIMSGGISENGVIATKHQYVL</sequence>
<comment type="caution">
    <text evidence="3">The sequence shown here is derived from an EMBL/GenBank/DDBJ whole genome shotgun (WGS) entry which is preliminary data.</text>
</comment>
<name>A0A2N5VK41_9BASI</name>
<dbReference type="Gene3D" id="2.120.10.80">
    <property type="entry name" value="Kelch-type beta propeller"/>
    <property type="match status" value="1"/>
</dbReference>
<evidence type="ECO:0000313" key="3">
    <source>
        <dbReference type="EMBL" id="PLW50364.1"/>
    </source>
</evidence>
<evidence type="ECO:0000313" key="5">
    <source>
        <dbReference type="Proteomes" id="UP000235392"/>
    </source>
</evidence>
<dbReference type="Proteomes" id="UP000235388">
    <property type="component" value="Unassembled WGS sequence"/>
</dbReference>
<evidence type="ECO:0000313" key="4">
    <source>
        <dbReference type="Proteomes" id="UP000235388"/>
    </source>
</evidence>
<dbReference type="InterPro" id="IPR015915">
    <property type="entry name" value="Kelch-typ_b-propeller"/>
</dbReference>
<dbReference type="EMBL" id="PGCJ01000172">
    <property type="protein sequence ID" value="PLW41168.1"/>
    <property type="molecule type" value="Genomic_DNA"/>
</dbReference>
<dbReference type="EMBL" id="PGCI01000011">
    <property type="protein sequence ID" value="PLW50364.1"/>
    <property type="molecule type" value="Genomic_DNA"/>
</dbReference>
<evidence type="ECO:0000313" key="1">
    <source>
        <dbReference type="EMBL" id="PLW20725.1"/>
    </source>
</evidence>
<protein>
    <submittedName>
        <fullName evidence="3">Uncharacterized protein</fullName>
    </submittedName>
</protein>
<dbReference type="OrthoDB" id="203237at2759"/>
<gene>
    <name evidence="2" type="ORF">PCANC_12367</name>
    <name evidence="3" type="ORF">PCASD_01674</name>
    <name evidence="1" type="ORF">PCASD_17433</name>
</gene>
<accession>A0A2N5VK41</accession>
<keyword evidence="4" id="KW-1185">Reference proteome</keyword>
<dbReference type="Proteomes" id="UP000235392">
    <property type="component" value="Unassembled WGS sequence"/>
</dbReference>
<dbReference type="EMBL" id="PGCI01000694">
    <property type="protein sequence ID" value="PLW20725.1"/>
    <property type="molecule type" value="Genomic_DNA"/>
</dbReference>
<reference evidence="4 5" key="1">
    <citation type="submission" date="2017-11" db="EMBL/GenBank/DDBJ databases">
        <title>De novo assembly and phasing of dikaryotic genomes from two isolates of Puccinia coronata f. sp. avenae, the causal agent of oat crown rust.</title>
        <authorList>
            <person name="Miller M.E."/>
            <person name="Zhang Y."/>
            <person name="Omidvar V."/>
            <person name="Sperschneider J."/>
            <person name="Schwessinger B."/>
            <person name="Raley C."/>
            <person name="Palmer J.M."/>
            <person name="Garnica D."/>
            <person name="Upadhyaya N."/>
            <person name="Rathjen J."/>
            <person name="Taylor J.M."/>
            <person name="Park R.F."/>
            <person name="Dodds P.N."/>
            <person name="Hirsch C.D."/>
            <person name="Kianian S.F."/>
            <person name="Figueroa M."/>
        </authorList>
    </citation>
    <scope>NUCLEOTIDE SEQUENCE [LARGE SCALE GENOMIC DNA]</scope>
    <source>
        <strain evidence="2">12NC29</strain>
        <strain evidence="3">12SD80</strain>
    </source>
</reference>
<proteinExistence type="predicted"/>